<dbReference type="InterPro" id="IPR003594">
    <property type="entry name" value="HATPase_dom"/>
</dbReference>
<keyword evidence="1" id="KW-0812">Transmembrane</keyword>
<feature type="domain" description="Histidine kinase" evidence="2">
    <location>
        <begin position="173"/>
        <end position="341"/>
    </location>
</feature>
<protein>
    <submittedName>
        <fullName evidence="3">Sensor histidine kinase</fullName>
    </submittedName>
</protein>
<dbReference type="GO" id="GO:0000155">
    <property type="term" value="F:phosphorelay sensor kinase activity"/>
    <property type="evidence" value="ECO:0007669"/>
    <property type="project" value="InterPro"/>
</dbReference>
<evidence type="ECO:0000259" key="2">
    <source>
        <dbReference type="PROSITE" id="PS50109"/>
    </source>
</evidence>
<evidence type="ECO:0000313" key="3">
    <source>
        <dbReference type="EMBL" id="ROV59005.1"/>
    </source>
</evidence>
<dbReference type="RefSeq" id="WP_123782827.1">
    <property type="nucleotide sequence ID" value="NZ_RKIK01000055.1"/>
</dbReference>
<accession>A0A3N3DWU1</accession>
<feature type="transmembrane region" description="Helical" evidence="1">
    <location>
        <begin position="12"/>
        <end position="33"/>
    </location>
</feature>
<dbReference type="InterPro" id="IPR036890">
    <property type="entry name" value="HATPase_C_sf"/>
</dbReference>
<dbReference type="PANTHER" id="PTHR34220:SF9">
    <property type="entry name" value="SIGNAL TRANSDUCTION HISTIDINE KINASE INTERNAL REGION DOMAIN-CONTAINING PROTEIN"/>
    <property type="match status" value="1"/>
</dbReference>
<dbReference type="AlphaFoldDB" id="A0A3N3DWU1"/>
<keyword evidence="1" id="KW-1133">Transmembrane helix</keyword>
<organism evidence="3 4">
    <name type="scientific">Vibrio ponticus</name>
    <dbReference type="NCBI Taxonomy" id="265668"/>
    <lineage>
        <taxon>Bacteria</taxon>
        <taxon>Pseudomonadati</taxon>
        <taxon>Pseudomonadota</taxon>
        <taxon>Gammaproteobacteria</taxon>
        <taxon>Vibrionales</taxon>
        <taxon>Vibrionaceae</taxon>
        <taxon>Vibrio</taxon>
    </lineage>
</organism>
<reference evidence="3 4" key="1">
    <citation type="submission" date="2018-11" db="EMBL/GenBank/DDBJ databases">
        <title>Vibrio ponticus strain CAIM 1751 pathogenic for the snapper Lutjanus guttatus.</title>
        <authorList>
            <person name="Soto-Rodriguez S."/>
            <person name="Lozano-Olvera R."/>
            <person name="Gomez-Gil B."/>
        </authorList>
    </citation>
    <scope>NUCLEOTIDE SEQUENCE [LARGE SCALE GENOMIC DNA]</scope>
    <source>
        <strain evidence="3 4">CAIM 1751</strain>
    </source>
</reference>
<dbReference type="SUPFAM" id="SSF55874">
    <property type="entry name" value="ATPase domain of HSP90 chaperone/DNA topoisomerase II/histidine kinase"/>
    <property type="match status" value="1"/>
</dbReference>
<keyword evidence="3" id="KW-0808">Transferase</keyword>
<proteinExistence type="predicted"/>
<sequence>MDVSNLIICPRWRNFIITSLFCLFVAVTTYTVWGGEAYVHVMTSFGYGYAALLSSLFLNNVFPSLHSMIETALSLTMSIILGSLNAWFWLNTYFGSNLSELLPVVMLGIVFSGMCFYYFYNREQMAIADKLLEATKRKQAEQEKALILSQLMQMQSQIEPHFLFNTLANISALMTQDVDKARMMLDKLTELLRTTLANSRLSQTTVADELRQLEAYLAIQKVRLDQRLQFNIEVNAELEHTILPPMLIQPLVENSIQHGIEPKAAGGTITVQIFAENGYMIVRVRDTGIGLTDTPNTKGHGVGLSNIKQRVKGIYGQQGSITVTQPEQGGFCVSLSIPLDIEPKLVTT</sequence>
<dbReference type="Pfam" id="PF06580">
    <property type="entry name" value="His_kinase"/>
    <property type="match status" value="1"/>
</dbReference>
<dbReference type="SMART" id="SM00387">
    <property type="entry name" value="HATPase_c"/>
    <property type="match status" value="1"/>
</dbReference>
<gene>
    <name evidence="3" type="ORF">EGH82_15825</name>
</gene>
<dbReference type="PANTHER" id="PTHR34220">
    <property type="entry name" value="SENSOR HISTIDINE KINASE YPDA"/>
    <property type="match status" value="1"/>
</dbReference>
<dbReference type="Proteomes" id="UP000278792">
    <property type="component" value="Unassembled WGS sequence"/>
</dbReference>
<dbReference type="InterPro" id="IPR005467">
    <property type="entry name" value="His_kinase_dom"/>
</dbReference>
<name>A0A3N3DWU1_9VIBR</name>
<dbReference type="InterPro" id="IPR050640">
    <property type="entry name" value="Bact_2-comp_sensor_kinase"/>
</dbReference>
<comment type="caution">
    <text evidence="3">The sequence shown here is derived from an EMBL/GenBank/DDBJ whole genome shotgun (WGS) entry which is preliminary data.</text>
</comment>
<feature type="transmembrane region" description="Helical" evidence="1">
    <location>
        <begin position="101"/>
        <end position="120"/>
    </location>
</feature>
<evidence type="ECO:0000256" key="1">
    <source>
        <dbReference type="SAM" id="Phobius"/>
    </source>
</evidence>
<keyword evidence="1" id="KW-0472">Membrane</keyword>
<keyword evidence="3" id="KW-0418">Kinase</keyword>
<dbReference type="GO" id="GO:0016020">
    <property type="term" value="C:membrane"/>
    <property type="evidence" value="ECO:0007669"/>
    <property type="project" value="InterPro"/>
</dbReference>
<dbReference type="Gene3D" id="3.30.565.10">
    <property type="entry name" value="Histidine kinase-like ATPase, C-terminal domain"/>
    <property type="match status" value="1"/>
</dbReference>
<dbReference type="EMBL" id="RKIK01000055">
    <property type="protein sequence ID" value="ROV59005.1"/>
    <property type="molecule type" value="Genomic_DNA"/>
</dbReference>
<dbReference type="InterPro" id="IPR010559">
    <property type="entry name" value="Sig_transdc_His_kin_internal"/>
</dbReference>
<feature type="transmembrane region" description="Helical" evidence="1">
    <location>
        <begin position="71"/>
        <end position="89"/>
    </location>
</feature>
<evidence type="ECO:0000313" key="4">
    <source>
        <dbReference type="Proteomes" id="UP000278792"/>
    </source>
</evidence>
<dbReference type="Pfam" id="PF02518">
    <property type="entry name" value="HATPase_c"/>
    <property type="match status" value="1"/>
</dbReference>
<feature type="transmembrane region" description="Helical" evidence="1">
    <location>
        <begin position="39"/>
        <end position="59"/>
    </location>
</feature>
<dbReference type="PROSITE" id="PS50109">
    <property type="entry name" value="HIS_KIN"/>
    <property type="match status" value="1"/>
</dbReference>